<dbReference type="PANTHER" id="PTHR43606:SF2">
    <property type="entry name" value="ALKALINE PHOSPHATASE FAMILY PROTEIN (AFU_ORTHOLOGUE AFUA_5G03860)"/>
    <property type="match status" value="1"/>
</dbReference>
<sequence length="613" mass="68228" precursor="true">MNHRALLATPLFVLACCCLQDAAAQPPDRKQGVCFVLYTVQDSVLKLTAQLYPLGDSDSRVVALETQQASNWTRLATAQVREKAYSFPQGAKSWTAHFRVPGWNEEIDIPFRVVCLDGAEVYAGKIRGNRHDKNEIVVAAFSCNSNADTRLKPDLIRNVKAIDADLLFFAGDQVYTHRDHLSDWLRFGEQFGDVTRDRPTVVITDDHDVGQGNLWGAGGRPTKHERSGGYVMPAAHVKEVEWAQTSHLPDPYDATPIKQGIGVYYTRLNVGGIDFAILEDRKFKSGPDEVLPRGIRNRMRLEQAELWDPPSAELLGQRQLDFLDNWSADWRDAAMKCVLSQTVFACPHTNGTIDGRTAPSTDTDTNGWPRTGRDRALAAMRKGAAFHVCGDLHLANVIHHGITDWGDAAYSFATPAIVNYFPRVWRPNVDPQIKLAGGLPFAGSYYDGFGNRMTVHAYANPEFGIPNYKYVVDANAPLRGADGFGVVRFDKTTRQITMECWPRLADVTDPQARQHDGWPITIGQYDNDARKPIAWLPELRVTGMTDAVVQVVSERTGEIVYTRRMKGQAFRPPVFAQDVYTVRVGEQPDRMRSAQGLTPASVSSPAEPIPFAF</sequence>
<comment type="caution">
    <text evidence="3">The sequence shown here is derived from an EMBL/GenBank/DDBJ whole genome shotgun (WGS) entry which is preliminary data.</text>
</comment>
<dbReference type="EMBL" id="SJPH01000001">
    <property type="protein sequence ID" value="TWT48585.1"/>
    <property type="molecule type" value="Genomic_DNA"/>
</dbReference>
<organism evidence="3 4">
    <name type="scientific">Botrimarina hoheduenensis</name>
    <dbReference type="NCBI Taxonomy" id="2528000"/>
    <lineage>
        <taxon>Bacteria</taxon>
        <taxon>Pseudomonadati</taxon>
        <taxon>Planctomycetota</taxon>
        <taxon>Planctomycetia</taxon>
        <taxon>Pirellulales</taxon>
        <taxon>Lacipirellulaceae</taxon>
        <taxon>Botrimarina</taxon>
    </lineage>
</organism>
<feature type="region of interest" description="Disordered" evidence="1">
    <location>
        <begin position="591"/>
        <end position="613"/>
    </location>
</feature>
<dbReference type="Gene3D" id="3.60.21.70">
    <property type="entry name" value="PhoD-like phosphatase"/>
    <property type="match status" value="1"/>
</dbReference>
<dbReference type="Proteomes" id="UP000318995">
    <property type="component" value="Unassembled WGS sequence"/>
</dbReference>
<dbReference type="PROSITE" id="PS51257">
    <property type="entry name" value="PROKAR_LIPOPROTEIN"/>
    <property type="match status" value="1"/>
</dbReference>
<feature type="signal peptide" evidence="2">
    <location>
        <begin position="1"/>
        <end position="22"/>
    </location>
</feature>
<feature type="chain" id="PRO_5022682133" evidence="2">
    <location>
        <begin position="23"/>
        <end position="613"/>
    </location>
</feature>
<protein>
    <submittedName>
        <fullName evidence="3">PhoD-like phosphatase</fullName>
    </submittedName>
</protein>
<dbReference type="InterPro" id="IPR038607">
    <property type="entry name" value="PhoD-like_sf"/>
</dbReference>
<evidence type="ECO:0000256" key="1">
    <source>
        <dbReference type="SAM" id="MobiDB-lite"/>
    </source>
</evidence>
<dbReference type="AlphaFoldDB" id="A0A5C5WEV9"/>
<evidence type="ECO:0000256" key="2">
    <source>
        <dbReference type="SAM" id="SignalP"/>
    </source>
</evidence>
<accession>A0A5C5WEV9</accession>
<gene>
    <name evidence="3" type="ORF">Pla111_03600</name>
</gene>
<keyword evidence="2" id="KW-0732">Signal</keyword>
<reference evidence="3 4" key="1">
    <citation type="submission" date="2019-02" db="EMBL/GenBank/DDBJ databases">
        <title>Deep-cultivation of Planctomycetes and their phenomic and genomic characterization uncovers novel biology.</title>
        <authorList>
            <person name="Wiegand S."/>
            <person name="Jogler M."/>
            <person name="Boedeker C."/>
            <person name="Pinto D."/>
            <person name="Vollmers J."/>
            <person name="Rivas-Marin E."/>
            <person name="Kohn T."/>
            <person name="Peeters S.H."/>
            <person name="Heuer A."/>
            <person name="Rast P."/>
            <person name="Oberbeckmann S."/>
            <person name="Bunk B."/>
            <person name="Jeske O."/>
            <person name="Meyerdierks A."/>
            <person name="Storesund J.E."/>
            <person name="Kallscheuer N."/>
            <person name="Luecker S."/>
            <person name="Lage O.M."/>
            <person name="Pohl T."/>
            <person name="Merkel B.J."/>
            <person name="Hornburger P."/>
            <person name="Mueller R.-W."/>
            <person name="Bruemmer F."/>
            <person name="Labrenz M."/>
            <person name="Spormann A.M."/>
            <person name="Op Den Camp H."/>
            <person name="Overmann J."/>
            <person name="Amann R."/>
            <person name="Jetten M.S.M."/>
            <person name="Mascher T."/>
            <person name="Medema M.H."/>
            <person name="Devos D.P."/>
            <person name="Kaster A.-K."/>
            <person name="Ovreas L."/>
            <person name="Rohde M."/>
            <person name="Galperin M.Y."/>
            <person name="Jogler C."/>
        </authorList>
    </citation>
    <scope>NUCLEOTIDE SEQUENCE [LARGE SCALE GENOMIC DNA]</scope>
    <source>
        <strain evidence="3 4">Pla111</strain>
    </source>
</reference>
<keyword evidence="4" id="KW-1185">Reference proteome</keyword>
<feature type="compositionally biased region" description="Polar residues" evidence="1">
    <location>
        <begin position="595"/>
        <end position="604"/>
    </location>
</feature>
<dbReference type="RefSeq" id="WP_146570765.1">
    <property type="nucleotide sequence ID" value="NZ_SJPH01000001.1"/>
</dbReference>
<dbReference type="SUPFAM" id="SSF56300">
    <property type="entry name" value="Metallo-dependent phosphatases"/>
    <property type="match status" value="1"/>
</dbReference>
<proteinExistence type="predicted"/>
<dbReference type="OrthoDB" id="9761852at2"/>
<dbReference type="InterPro" id="IPR052900">
    <property type="entry name" value="Phospholipid_Metab_Enz"/>
</dbReference>
<evidence type="ECO:0000313" key="3">
    <source>
        <dbReference type="EMBL" id="TWT48585.1"/>
    </source>
</evidence>
<evidence type="ECO:0000313" key="4">
    <source>
        <dbReference type="Proteomes" id="UP000318995"/>
    </source>
</evidence>
<dbReference type="PANTHER" id="PTHR43606">
    <property type="entry name" value="PHOSPHATASE, PUTATIVE (AFU_ORTHOLOGUE AFUA_6G08710)-RELATED"/>
    <property type="match status" value="1"/>
</dbReference>
<name>A0A5C5WEV9_9BACT</name>
<dbReference type="InterPro" id="IPR029052">
    <property type="entry name" value="Metallo-depent_PP-like"/>
</dbReference>